<protein>
    <submittedName>
        <fullName evidence="2">Uncharacterized protein</fullName>
    </submittedName>
</protein>
<organism evidence="2 3">
    <name type="scientific">Morganella morganii</name>
    <name type="common">Proteus morganii</name>
    <dbReference type="NCBI Taxonomy" id="582"/>
    <lineage>
        <taxon>Bacteria</taxon>
        <taxon>Pseudomonadati</taxon>
        <taxon>Pseudomonadota</taxon>
        <taxon>Gammaproteobacteria</taxon>
        <taxon>Enterobacterales</taxon>
        <taxon>Morganellaceae</taxon>
        <taxon>Morganella</taxon>
    </lineage>
</organism>
<sequence>MPRLPDKKRFLRSSGDTATTAPIPSIVSDITGSDCLTTGFDAEDTATETGKINGKENSRYNLIFFILNFLYDININMSRPRIFRVNDDKIIYQ</sequence>
<evidence type="ECO:0000313" key="2">
    <source>
        <dbReference type="EMBL" id="MDS0897235.1"/>
    </source>
</evidence>
<evidence type="ECO:0000313" key="3">
    <source>
        <dbReference type="Proteomes" id="UP001182247"/>
    </source>
</evidence>
<gene>
    <name evidence="2" type="ORF">OSC06_04575</name>
</gene>
<feature type="region of interest" description="Disordered" evidence="1">
    <location>
        <begin position="1"/>
        <end position="25"/>
    </location>
</feature>
<proteinExistence type="predicted"/>
<dbReference type="AlphaFoldDB" id="A0AAE4FBV6"/>
<comment type="caution">
    <text evidence="2">The sequence shown here is derived from an EMBL/GenBank/DDBJ whole genome shotgun (WGS) entry which is preliminary data.</text>
</comment>
<evidence type="ECO:0000256" key="1">
    <source>
        <dbReference type="SAM" id="MobiDB-lite"/>
    </source>
</evidence>
<dbReference type="Proteomes" id="UP001182247">
    <property type="component" value="Unassembled WGS sequence"/>
</dbReference>
<reference evidence="2" key="1">
    <citation type="submission" date="2023-02" db="EMBL/GenBank/DDBJ databases">
        <title>Detection, antimicrobial susceptibility and genomic characterization of NDM-producing species of Morganellaceae, Yersiniaceae, and Enterobacteriaceae other than Klebsiella.</title>
        <authorList>
            <person name="Camargo C.H."/>
            <person name="Sacchi C.T."/>
            <person name="Campos K.R."/>
        </authorList>
    </citation>
    <scope>NUCLEOTIDE SEQUENCE</scope>
    <source>
        <strain evidence="2">1189_21</strain>
    </source>
</reference>
<accession>A0AAE4FBV6</accession>
<dbReference type="RefSeq" id="WP_310953004.1">
    <property type="nucleotide sequence ID" value="NZ_JAPKIY010000007.1"/>
</dbReference>
<feature type="compositionally biased region" description="Polar residues" evidence="1">
    <location>
        <begin position="14"/>
        <end position="25"/>
    </location>
</feature>
<dbReference type="EMBL" id="JAPKIY010000007">
    <property type="protein sequence ID" value="MDS0897235.1"/>
    <property type="molecule type" value="Genomic_DNA"/>
</dbReference>
<name>A0AAE4FBV6_MORMO</name>